<comment type="caution">
    <text evidence="1">The sequence shown here is derived from an EMBL/GenBank/DDBJ whole genome shotgun (WGS) entry which is preliminary data.</text>
</comment>
<dbReference type="InterPro" id="IPR052709">
    <property type="entry name" value="Transposase-MT_Hybrid"/>
</dbReference>
<keyword evidence="2" id="KW-1185">Reference proteome</keyword>
<protein>
    <submittedName>
        <fullName evidence="1">Uncharacterized protein</fullName>
    </submittedName>
</protein>
<dbReference type="EMBL" id="JAJSOF020000017">
    <property type="protein sequence ID" value="KAJ4440701.1"/>
    <property type="molecule type" value="Genomic_DNA"/>
</dbReference>
<evidence type="ECO:0000313" key="1">
    <source>
        <dbReference type="EMBL" id="KAJ4440701.1"/>
    </source>
</evidence>
<sequence length="94" mass="11317">MSRSGHPMQDTDLAPSTVIHILKVRLKMRKIASKWVPHDLMDMQKWQRYELLVLLQREGEVLLRRIITTDETWARSYEPQLKSQSDEWRHHRSP</sequence>
<reference evidence="1 2" key="1">
    <citation type="journal article" date="2022" name="Allergy">
        <title>Genome assembly and annotation of Periplaneta americana reveal a comprehensive cockroach allergen profile.</title>
        <authorList>
            <person name="Wang L."/>
            <person name="Xiong Q."/>
            <person name="Saelim N."/>
            <person name="Wang L."/>
            <person name="Nong W."/>
            <person name="Wan A.T."/>
            <person name="Shi M."/>
            <person name="Liu X."/>
            <person name="Cao Q."/>
            <person name="Hui J.H.L."/>
            <person name="Sookrung N."/>
            <person name="Leung T.F."/>
            <person name="Tungtrongchitr A."/>
            <person name="Tsui S.K.W."/>
        </authorList>
    </citation>
    <scope>NUCLEOTIDE SEQUENCE [LARGE SCALE GENOMIC DNA]</scope>
    <source>
        <strain evidence="1">PWHHKU_190912</strain>
    </source>
</reference>
<organism evidence="1 2">
    <name type="scientific">Periplaneta americana</name>
    <name type="common">American cockroach</name>
    <name type="synonym">Blatta americana</name>
    <dbReference type="NCBI Taxonomy" id="6978"/>
    <lineage>
        <taxon>Eukaryota</taxon>
        <taxon>Metazoa</taxon>
        <taxon>Ecdysozoa</taxon>
        <taxon>Arthropoda</taxon>
        <taxon>Hexapoda</taxon>
        <taxon>Insecta</taxon>
        <taxon>Pterygota</taxon>
        <taxon>Neoptera</taxon>
        <taxon>Polyneoptera</taxon>
        <taxon>Dictyoptera</taxon>
        <taxon>Blattodea</taxon>
        <taxon>Blattoidea</taxon>
        <taxon>Blattidae</taxon>
        <taxon>Blattinae</taxon>
        <taxon>Periplaneta</taxon>
    </lineage>
</organism>
<dbReference type="Proteomes" id="UP001148838">
    <property type="component" value="Unassembled WGS sequence"/>
</dbReference>
<proteinExistence type="predicted"/>
<dbReference type="PANTHER" id="PTHR46060">
    <property type="entry name" value="MARINER MOS1 TRANSPOSASE-LIKE PROTEIN"/>
    <property type="match status" value="1"/>
</dbReference>
<accession>A0ABQ8T3Y7</accession>
<dbReference type="PANTHER" id="PTHR46060:SF1">
    <property type="entry name" value="MARINER MOS1 TRANSPOSASE-LIKE PROTEIN"/>
    <property type="match status" value="1"/>
</dbReference>
<name>A0ABQ8T3Y7_PERAM</name>
<dbReference type="InterPro" id="IPR036397">
    <property type="entry name" value="RNaseH_sf"/>
</dbReference>
<dbReference type="Gene3D" id="3.30.420.10">
    <property type="entry name" value="Ribonuclease H-like superfamily/Ribonuclease H"/>
    <property type="match status" value="1"/>
</dbReference>
<gene>
    <name evidence="1" type="ORF">ANN_08849</name>
</gene>
<evidence type="ECO:0000313" key="2">
    <source>
        <dbReference type="Proteomes" id="UP001148838"/>
    </source>
</evidence>